<keyword evidence="4 6" id="KW-1133">Transmembrane helix</keyword>
<feature type="transmembrane region" description="Helical" evidence="6">
    <location>
        <begin position="277"/>
        <end position="296"/>
    </location>
</feature>
<dbReference type="PANTHER" id="PTHR23504:SF95">
    <property type="entry name" value="MAJOR FACILITATOR SUPERFAMILY PROTEIN"/>
    <property type="match status" value="1"/>
</dbReference>
<dbReference type="Gene3D" id="1.20.1250.20">
    <property type="entry name" value="MFS general substrate transporter like domains"/>
    <property type="match status" value="1"/>
</dbReference>
<evidence type="ECO:0000256" key="6">
    <source>
        <dbReference type="SAM" id="Phobius"/>
    </source>
</evidence>
<dbReference type="InterPro" id="IPR036259">
    <property type="entry name" value="MFS_trans_sf"/>
</dbReference>
<dbReference type="GO" id="GO:0022857">
    <property type="term" value="F:transmembrane transporter activity"/>
    <property type="evidence" value="ECO:0007669"/>
    <property type="project" value="InterPro"/>
</dbReference>
<evidence type="ECO:0000256" key="2">
    <source>
        <dbReference type="ARBA" id="ARBA00022448"/>
    </source>
</evidence>
<dbReference type="InterPro" id="IPR001958">
    <property type="entry name" value="Tet-R_TetA/multi-R_MdtG-like"/>
</dbReference>
<comment type="caution">
    <text evidence="8">The sequence shown here is derived from an EMBL/GenBank/DDBJ whole genome shotgun (WGS) entry which is preliminary data.</text>
</comment>
<dbReference type="Pfam" id="PF07690">
    <property type="entry name" value="MFS_1"/>
    <property type="match status" value="1"/>
</dbReference>
<comment type="subcellular location">
    <subcellularLocation>
        <location evidence="1">Membrane</location>
        <topology evidence="1">Multi-pass membrane protein</topology>
    </subcellularLocation>
</comment>
<dbReference type="InterPro" id="IPR020846">
    <property type="entry name" value="MFS_dom"/>
</dbReference>
<keyword evidence="3 6" id="KW-0812">Transmembrane</keyword>
<feature type="transmembrane region" description="Helical" evidence="6">
    <location>
        <begin position="24"/>
        <end position="43"/>
    </location>
</feature>
<organism evidence="8 9">
    <name type="scientific">Trifolium pratense</name>
    <name type="common">Red clover</name>
    <dbReference type="NCBI Taxonomy" id="57577"/>
    <lineage>
        <taxon>Eukaryota</taxon>
        <taxon>Viridiplantae</taxon>
        <taxon>Streptophyta</taxon>
        <taxon>Embryophyta</taxon>
        <taxon>Tracheophyta</taxon>
        <taxon>Spermatophyta</taxon>
        <taxon>Magnoliopsida</taxon>
        <taxon>eudicotyledons</taxon>
        <taxon>Gunneridae</taxon>
        <taxon>Pentapetalae</taxon>
        <taxon>rosids</taxon>
        <taxon>fabids</taxon>
        <taxon>Fabales</taxon>
        <taxon>Fabaceae</taxon>
        <taxon>Papilionoideae</taxon>
        <taxon>50 kb inversion clade</taxon>
        <taxon>NPAAA clade</taxon>
        <taxon>Hologalegina</taxon>
        <taxon>IRL clade</taxon>
        <taxon>Trifolieae</taxon>
        <taxon>Trifolium</taxon>
    </lineage>
</organism>
<dbReference type="SUPFAM" id="SSF103473">
    <property type="entry name" value="MFS general substrate transporter"/>
    <property type="match status" value="1"/>
</dbReference>
<feature type="transmembrane region" description="Helical" evidence="6">
    <location>
        <begin position="115"/>
        <end position="133"/>
    </location>
</feature>
<accession>A0A2K3P3F4</accession>
<evidence type="ECO:0000259" key="7">
    <source>
        <dbReference type="PROSITE" id="PS50850"/>
    </source>
</evidence>
<reference evidence="8 9" key="2">
    <citation type="journal article" date="2017" name="Front. Plant Sci.">
        <title>Gene Classification and Mining of Molecular Markers Useful in Red Clover (Trifolium pratense) Breeding.</title>
        <authorList>
            <person name="Istvanek J."/>
            <person name="Dluhosova J."/>
            <person name="Dluhos P."/>
            <person name="Patkova L."/>
            <person name="Nedelnik J."/>
            <person name="Repkova J."/>
        </authorList>
    </citation>
    <scope>NUCLEOTIDE SEQUENCE [LARGE SCALE GENOMIC DNA]</scope>
    <source>
        <strain evidence="9">cv. Tatra</strain>
        <tissue evidence="8">Young leaves</tissue>
    </source>
</reference>
<dbReference type="EMBL" id="ASHM01003375">
    <property type="protein sequence ID" value="PNY09789.1"/>
    <property type="molecule type" value="Genomic_DNA"/>
</dbReference>
<evidence type="ECO:0000313" key="9">
    <source>
        <dbReference type="Proteomes" id="UP000236291"/>
    </source>
</evidence>
<feature type="transmembrane region" description="Helical" evidence="6">
    <location>
        <begin position="87"/>
        <end position="109"/>
    </location>
</feature>
<dbReference type="InterPro" id="IPR011701">
    <property type="entry name" value="MFS"/>
</dbReference>
<evidence type="ECO:0000256" key="3">
    <source>
        <dbReference type="ARBA" id="ARBA00022692"/>
    </source>
</evidence>
<dbReference type="GO" id="GO:0016020">
    <property type="term" value="C:membrane"/>
    <property type="evidence" value="ECO:0007669"/>
    <property type="project" value="UniProtKB-SubCell"/>
</dbReference>
<proteinExistence type="predicted"/>
<reference evidence="8 9" key="1">
    <citation type="journal article" date="2014" name="Am. J. Bot.">
        <title>Genome assembly and annotation for red clover (Trifolium pratense; Fabaceae).</title>
        <authorList>
            <person name="Istvanek J."/>
            <person name="Jaros M."/>
            <person name="Krenek A."/>
            <person name="Repkova J."/>
        </authorList>
    </citation>
    <scope>NUCLEOTIDE SEQUENCE [LARGE SCALE GENOMIC DNA]</scope>
    <source>
        <strain evidence="9">cv. Tatra</strain>
        <tissue evidence="8">Young leaves</tissue>
    </source>
</reference>
<dbReference type="PRINTS" id="PR01035">
    <property type="entry name" value="TCRTETA"/>
</dbReference>
<sequence length="356" mass="38073">MIGVGSVVTTPLIGNLSDRYGRKVLITLPLTVSLIPQAILAYSRETKFFYAYYLVKTLAALAGEGSFHCLALAYVADKVPVGKRASAFGILAGVGSASFVGGTLAARFLSTALTFQVASVFSMIALVYMRIFLKESEPMRQPLLKEADEPCIQQCEDDMPQRTFKKLPSMGDVICLLKCSPTFSQAAIVLLFNSLADGGLMSILMLFLMPILVPAVGEEKLLTTGLFVSCISILVHSIAWSAWVPYALAGFSVLGVLVRPTITSIASKQVGPNEQGMLQGCLSGVTSVANIISPLVFSPLTALFLSEDAPFNFPGFSLMCLGLILMTAFFLSLMIRAPPPIVGDKVSKNCCTETLV</sequence>
<keyword evidence="5 6" id="KW-0472">Membrane</keyword>
<feature type="domain" description="Major facilitator superfamily (MFS) profile" evidence="7">
    <location>
        <begin position="1"/>
        <end position="137"/>
    </location>
</feature>
<evidence type="ECO:0000256" key="1">
    <source>
        <dbReference type="ARBA" id="ARBA00004141"/>
    </source>
</evidence>
<dbReference type="PROSITE" id="PS50850">
    <property type="entry name" value="MFS"/>
    <property type="match status" value="1"/>
</dbReference>
<name>A0A2K3P3F4_TRIPR</name>
<evidence type="ECO:0000256" key="5">
    <source>
        <dbReference type="ARBA" id="ARBA00023136"/>
    </source>
</evidence>
<protein>
    <submittedName>
        <fullName evidence="8">MFS transporter</fullName>
    </submittedName>
</protein>
<dbReference type="AlphaFoldDB" id="A0A2K3P3F4"/>
<feature type="transmembrane region" description="Helical" evidence="6">
    <location>
        <begin position="316"/>
        <end position="335"/>
    </location>
</feature>
<feature type="transmembrane region" description="Helical" evidence="6">
    <location>
        <begin position="198"/>
        <end position="216"/>
    </location>
</feature>
<gene>
    <name evidence="8" type="ORF">L195_g006346</name>
</gene>
<dbReference type="PANTHER" id="PTHR23504">
    <property type="entry name" value="MAJOR FACILITATOR SUPERFAMILY DOMAIN-CONTAINING PROTEIN 10"/>
    <property type="match status" value="1"/>
</dbReference>
<keyword evidence="2" id="KW-0813">Transport</keyword>
<dbReference type="CDD" id="cd17330">
    <property type="entry name" value="MFS_SLC46_TetA_like"/>
    <property type="match status" value="1"/>
</dbReference>
<evidence type="ECO:0000256" key="4">
    <source>
        <dbReference type="ARBA" id="ARBA00022989"/>
    </source>
</evidence>
<dbReference type="Proteomes" id="UP000236291">
    <property type="component" value="Unassembled WGS sequence"/>
</dbReference>
<dbReference type="STRING" id="57577.A0A2K3P3F4"/>
<evidence type="ECO:0000313" key="8">
    <source>
        <dbReference type="EMBL" id="PNY09789.1"/>
    </source>
</evidence>
<feature type="transmembrane region" description="Helical" evidence="6">
    <location>
        <begin position="49"/>
        <end position="75"/>
    </location>
</feature>